<gene>
    <name evidence="2" type="ORF">CA12_27940</name>
</gene>
<dbReference type="AlphaFoldDB" id="A0A517PBD7"/>
<sequence length="153" mass="15841" precursor="true">MFASVRTALTLCLTLAVCASGPGPVTAAIGCPAIDAAPPAAERSCCDRVDPEKAKPLACCGERCHCGLPDAPFGPHDETDDRPSVCRCGSRPLPPVVPEAPSRPDVKPATASCANPAAFDTDKSAAVLAAVDPELAFHHPRGYAQRVLGVWRT</sequence>
<protein>
    <recommendedName>
        <fullName evidence="4">Secreted protein</fullName>
    </recommendedName>
</protein>
<dbReference type="EMBL" id="CP036265">
    <property type="protein sequence ID" value="QDT16688.1"/>
    <property type="molecule type" value="Genomic_DNA"/>
</dbReference>
<evidence type="ECO:0000256" key="1">
    <source>
        <dbReference type="SAM" id="SignalP"/>
    </source>
</evidence>
<dbReference type="Proteomes" id="UP000318741">
    <property type="component" value="Chromosome"/>
</dbReference>
<name>A0A517PBD7_9PLAN</name>
<accession>A0A517PBD7</accession>
<evidence type="ECO:0000313" key="3">
    <source>
        <dbReference type="Proteomes" id="UP000318741"/>
    </source>
</evidence>
<feature type="signal peptide" evidence="1">
    <location>
        <begin position="1"/>
        <end position="27"/>
    </location>
</feature>
<evidence type="ECO:0000313" key="2">
    <source>
        <dbReference type="EMBL" id="QDT16688.1"/>
    </source>
</evidence>
<reference evidence="2 3" key="1">
    <citation type="submission" date="2019-02" db="EMBL/GenBank/DDBJ databases">
        <title>Deep-cultivation of Planctomycetes and their phenomic and genomic characterization uncovers novel biology.</title>
        <authorList>
            <person name="Wiegand S."/>
            <person name="Jogler M."/>
            <person name="Boedeker C."/>
            <person name="Pinto D."/>
            <person name="Vollmers J."/>
            <person name="Rivas-Marin E."/>
            <person name="Kohn T."/>
            <person name="Peeters S.H."/>
            <person name="Heuer A."/>
            <person name="Rast P."/>
            <person name="Oberbeckmann S."/>
            <person name="Bunk B."/>
            <person name="Jeske O."/>
            <person name="Meyerdierks A."/>
            <person name="Storesund J.E."/>
            <person name="Kallscheuer N."/>
            <person name="Luecker S."/>
            <person name="Lage O.M."/>
            <person name="Pohl T."/>
            <person name="Merkel B.J."/>
            <person name="Hornburger P."/>
            <person name="Mueller R.-W."/>
            <person name="Bruemmer F."/>
            <person name="Labrenz M."/>
            <person name="Spormann A.M."/>
            <person name="Op den Camp H."/>
            <person name="Overmann J."/>
            <person name="Amann R."/>
            <person name="Jetten M.S.M."/>
            <person name="Mascher T."/>
            <person name="Medema M.H."/>
            <person name="Devos D.P."/>
            <person name="Kaster A.-K."/>
            <person name="Ovreas L."/>
            <person name="Rohde M."/>
            <person name="Galperin M.Y."/>
            <person name="Jogler C."/>
        </authorList>
    </citation>
    <scope>NUCLEOTIDE SEQUENCE [LARGE SCALE GENOMIC DNA]</scope>
    <source>
        <strain evidence="2 3">CA12</strain>
    </source>
</reference>
<proteinExistence type="predicted"/>
<feature type="chain" id="PRO_5021830567" description="Secreted protein" evidence="1">
    <location>
        <begin position="28"/>
        <end position="153"/>
    </location>
</feature>
<keyword evidence="1" id="KW-0732">Signal</keyword>
<evidence type="ECO:0008006" key="4">
    <source>
        <dbReference type="Google" id="ProtNLM"/>
    </source>
</evidence>
<keyword evidence="3" id="KW-1185">Reference proteome</keyword>
<dbReference type="PROSITE" id="PS51257">
    <property type="entry name" value="PROKAR_LIPOPROTEIN"/>
    <property type="match status" value="1"/>
</dbReference>
<organism evidence="2 3">
    <name type="scientific">Alienimonas californiensis</name>
    <dbReference type="NCBI Taxonomy" id="2527989"/>
    <lineage>
        <taxon>Bacteria</taxon>
        <taxon>Pseudomonadati</taxon>
        <taxon>Planctomycetota</taxon>
        <taxon>Planctomycetia</taxon>
        <taxon>Planctomycetales</taxon>
        <taxon>Planctomycetaceae</taxon>
        <taxon>Alienimonas</taxon>
    </lineage>
</organism>
<dbReference type="KEGG" id="acaf:CA12_27940"/>